<dbReference type="AlphaFoldDB" id="A0A3S3P0R8"/>
<reference evidence="1 2" key="1">
    <citation type="journal article" date="2019" name="Nat. Plants">
        <title>Stout camphor tree genome fills gaps in understanding of flowering plant genome evolution.</title>
        <authorList>
            <person name="Chaw S.M."/>
            <person name="Liu Y.C."/>
            <person name="Wu Y.W."/>
            <person name="Wang H.Y."/>
            <person name="Lin C.I."/>
            <person name="Wu C.S."/>
            <person name="Ke H.M."/>
            <person name="Chang L.Y."/>
            <person name="Hsu C.Y."/>
            <person name="Yang H.T."/>
            <person name="Sudianto E."/>
            <person name="Hsu M.H."/>
            <person name="Wu K.P."/>
            <person name="Wang L.N."/>
            <person name="Leebens-Mack J.H."/>
            <person name="Tsai I.J."/>
        </authorList>
    </citation>
    <scope>NUCLEOTIDE SEQUENCE [LARGE SCALE GENOMIC DNA]</scope>
    <source>
        <strain evidence="2">cv. Chaw 1501</strain>
        <tissue evidence="1">Young leaves</tissue>
    </source>
</reference>
<accession>A0A3S3P0R8</accession>
<dbReference type="Gene3D" id="2.60.40.790">
    <property type="match status" value="1"/>
</dbReference>
<dbReference type="PANTHER" id="PTHR34661">
    <property type="entry name" value="INCREASED DNA METHYLATION 3"/>
    <property type="match status" value="1"/>
</dbReference>
<comment type="caution">
    <text evidence="1">The sequence shown here is derived from an EMBL/GenBank/DDBJ whole genome shotgun (WGS) entry which is preliminary data.</text>
</comment>
<dbReference type="InterPro" id="IPR008978">
    <property type="entry name" value="HSP20-like_chaperone"/>
</dbReference>
<organism evidence="1 2">
    <name type="scientific">Cinnamomum micranthum f. kanehirae</name>
    <dbReference type="NCBI Taxonomy" id="337451"/>
    <lineage>
        <taxon>Eukaryota</taxon>
        <taxon>Viridiplantae</taxon>
        <taxon>Streptophyta</taxon>
        <taxon>Embryophyta</taxon>
        <taxon>Tracheophyta</taxon>
        <taxon>Spermatophyta</taxon>
        <taxon>Magnoliopsida</taxon>
        <taxon>Magnoliidae</taxon>
        <taxon>Laurales</taxon>
        <taxon>Lauraceae</taxon>
        <taxon>Cinnamomum</taxon>
    </lineage>
</organism>
<dbReference type="InterPro" id="IPR039321">
    <property type="entry name" value="IDM2/3-like"/>
</dbReference>
<dbReference type="PANTHER" id="PTHR34661:SF3">
    <property type="entry name" value="INCREASED DNA METHYLATION 2"/>
    <property type="match status" value="1"/>
</dbReference>
<gene>
    <name evidence="1" type="ORF">CKAN_02773600</name>
</gene>
<name>A0A3S3P0R8_9MAGN</name>
<protein>
    <submittedName>
        <fullName evidence="1">Increased DNA methylation 2-like protein</fullName>
    </submittedName>
</protein>
<evidence type="ECO:0000313" key="1">
    <source>
        <dbReference type="EMBL" id="RWR98222.1"/>
    </source>
</evidence>
<dbReference type="EMBL" id="QPKB01000882">
    <property type="protein sequence ID" value="RWR98222.1"/>
    <property type="molecule type" value="Genomic_DNA"/>
</dbReference>
<proteinExistence type="predicted"/>
<dbReference type="OrthoDB" id="1512991at2759"/>
<keyword evidence="2" id="KW-1185">Reference proteome</keyword>
<dbReference type="CDD" id="cd06464">
    <property type="entry name" value="ACD_sHsps-like"/>
    <property type="match status" value="1"/>
</dbReference>
<sequence length="284" mass="31909">MVISILLPGDSNVDLGQFPDLFPPHLHRQFRFEDQYQVIENIVFINNPNTSFINTVVAMRFKKLTGLEFLFLDAEAALSYCRICGIADNMIEELDDEELAESSLPRSREMGMTNLRYVRPLHPTAEEWSEFVDAAKKAIGFEGIAVEIPDGSLISLLDIRTCEDAYWFRTLLPGVKPDGKFVWSIKDERKMILRGVTATGWKMLVRQSRQLDLQGDQLCPPGEFSVVFQLPGPVESKEMTSNLGSDGVFVGVVKKKVEGCSNAAVTLRSMILECSNLNTEHAWT</sequence>
<dbReference type="GO" id="GO:0005634">
    <property type="term" value="C:nucleus"/>
    <property type="evidence" value="ECO:0007669"/>
    <property type="project" value="TreeGrafter"/>
</dbReference>
<dbReference type="Proteomes" id="UP000283530">
    <property type="component" value="Unassembled WGS sequence"/>
</dbReference>
<evidence type="ECO:0000313" key="2">
    <source>
        <dbReference type="Proteomes" id="UP000283530"/>
    </source>
</evidence>